<dbReference type="Gramene" id="PNW72893">
    <property type="protein sequence ID" value="PNW72893"/>
    <property type="gene ID" value="CHLRE_14g610631v5"/>
</dbReference>
<dbReference type="InterPro" id="IPR044515">
    <property type="entry name" value="ABTB1"/>
</dbReference>
<dbReference type="SMART" id="SM00225">
    <property type="entry name" value="BTB"/>
    <property type="match status" value="1"/>
</dbReference>
<dbReference type="RefSeq" id="XP_042916649.1">
    <property type="nucleotide sequence ID" value="XM_043069976.1"/>
</dbReference>
<dbReference type="GO" id="GO:0000151">
    <property type="term" value="C:ubiquitin ligase complex"/>
    <property type="evidence" value="ECO:0000318"/>
    <property type="project" value="GO_Central"/>
</dbReference>
<feature type="region of interest" description="Disordered" evidence="4">
    <location>
        <begin position="225"/>
        <end position="266"/>
    </location>
</feature>
<feature type="compositionally biased region" description="Low complexity" evidence="4">
    <location>
        <begin position="227"/>
        <end position="237"/>
    </location>
</feature>
<organism evidence="6 7">
    <name type="scientific">Chlamydomonas reinhardtii</name>
    <name type="common">Chlamydomonas smithii</name>
    <dbReference type="NCBI Taxonomy" id="3055"/>
    <lineage>
        <taxon>Eukaryota</taxon>
        <taxon>Viridiplantae</taxon>
        <taxon>Chlorophyta</taxon>
        <taxon>core chlorophytes</taxon>
        <taxon>Chlorophyceae</taxon>
        <taxon>CS clade</taxon>
        <taxon>Chlamydomonadales</taxon>
        <taxon>Chlamydomonadaceae</taxon>
        <taxon>Chlamydomonas</taxon>
    </lineage>
</organism>
<feature type="compositionally biased region" description="Gly residues" evidence="4">
    <location>
        <begin position="252"/>
        <end position="266"/>
    </location>
</feature>
<keyword evidence="7" id="KW-1185">Reference proteome</keyword>
<dbReference type="EMBL" id="CM008975">
    <property type="protein sequence ID" value="PNW72893.1"/>
    <property type="molecule type" value="Genomic_DNA"/>
</dbReference>
<dbReference type="InterPro" id="IPR000210">
    <property type="entry name" value="BTB/POZ_dom"/>
</dbReference>
<evidence type="ECO:0000256" key="3">
    <source>
        <dbReference type="ARBA" id="ARBA00023043"/>
    </source>
</evidence>
<dbReference type="InterPro" id="IPR011333">
    <property type="entry name" value="SKP1/BTB/POZ_sf"/>
</dbReference>
<dbReference type="PROSITE" id="PS50097">
    <property type="entry name" value="BTB"/>
    <property type="match status" value="1"/>
</dbReference>
<evidence type="ECO:0000313" key="7">
    <source>
        <dbReference type="Proteomes" id="UP000006906"/>
    </source>
</evidence>
<dbReference type="ExpressionAtlas" id="A0A2K3CX92">
    <property type="expression patterns" value="differential"/>
</dbReference>
<dbReference type="CDD" id="cd18186">
    <property type="entry name" value="BTB_POZ_ZBTB_KLHL-like"/>
    <property type="match status" value="1"/>
</dbReference>
<dbReference type="InterPro" id="IPR011042">
    <property type="entry name" value="6-blade_b-propeller_TolB-like"/>
</dbReference>
<sequence length="639" mass="66237">MQYLQNVAGCKLPLPNDVNDVFLRLDPSNEQRVQALVSCDAVLRPLLGTDARSGFSLGDPIDLFWAGDSGAGPRRCFNSERRHYKDFCWDPWSAALYFVCGQAVLKLLGDELERELVAGNIQEGGEADGEGPAARFYLPHTLVSDGAGSLLVVDGSGSNRIRRLQLPAAWQCAGITAAATGGMVAGPRMPAGTAAAVGGAVAAASAVTVTTLLTDAPEYLYSASRVPSQPQEQQGPAAAGGQGESNGNNTSSGGGGGGGVNGGNVSGSGGGAGSGWVVYASDNGFYRLPLPLPPPQPVPPAPAPAAAAAAAPGGAATPLALQRLELTDAYDGRGAGPELDFGDLQGDAQDVDAEGFIYIVDLHRRLCRVSPGGRVDTLMTGLPECASCYAVLPNGFLALGAADYRDGNYSLILLDLGLQPLLPQMPVTAAAAAVAAPPPPRSLPADLGALLDVQPDGTADLTVRVGERRFHCHRLILSARCDYFRQRLVGDGFADARAAELELPDADADAFALLLRWLYTGSATVAVDQSCGVAELADRLLLPELLGVALAVVAESVSAATVIDKLLWAAGCCETRGEGFGGLLAQLKAWYVQHHEQVAAEAGAGRKRLASEAPDLMIELMDAALVWERTAGAKRARRS</sequence>
<dbReference type="InParanoid" id="A0A2K3CX92"/>
<dbReference type="Gene3D" id="3.30.710.10">
    <property type="entry name" value="Potassium Channel Kv1.1, Chain A"/>
    <property type="match status" value="1"/>
</dbReference>
<dbReference type="Proteomes" id="UP000006906">
    <property type="component" value="Chromosome 14"/>
</dbReference>
<evidence type="ECO:0000259" key="5">
    <source>
        <dbReference type="PROSITE" id="PS50097"/>
    </source>
</evidence>
<dbReference type="KEGG" id="cre:CHLRE_14g610631v5"/>
<dbReference type="AlphaFoldDB" id="A0A2K3CX92"/>
<protein>
    <recommendedName>
        <fullName evidence="5">BTB domain-containing protein</fullName>
    </recommendedName>
</protein>
<accession>A0A2K3CX92</accession>
<dbReference type="STRING" id="3055.A0A2K3CX92"/>
<proteinExistence type="predicted"/>
<dbReference type="SUPFAM" id="SSF54695">
    <property type="entry name" value="POZ domain"/>
    <property type="match status" value="1"/>
</dbReference>
<evidence type="ECO:0000313" key="6">
    <source>
        <dbReference type="EMBL" id="PNW72893.1"/>
    </source>
</evidence>
<feature type="domain" description="BTB" evidence="5">
    <location>
        <begin position="459"/>
        <end position="527"/>
    </location>
</feature>
<comment type="pathway">
    <text evidence="1">Protein modification; protein ubiquitination.</text>
</comment>
<evidence type="ECO:0000256" key="1">
    <source>
        <dbReference type="ARBA" id="ARBA00004906"/>
    </source>
</evidence>
<dbReference type="GeneID" id="66056162"/>
<evidence type="ECO:0000256" key="2">
    <source>
        <dbReference type="ARBA" id="ARBA00022737"/>
    </source>
</evidence>
<dbReference type="PANTHER" id="PTHR46231:SF1">
    <property type="entry name" value="ANKYRIN REPEAT AND BTB_POZ DOMAIN-CONTAINING PROTEIN 1"/>
    <property type="match status" value="1"/>
</dbReference>
<gene>
    <name evidence="6" type="ORF">CHLRE_14g610631v5</name>
</gene>
<keyword evidence="3" id="KW-0040">ANK repeat</keyword>
<dbReference type="Gene3D" id="2.120.10.30">
    <property type="entry name" value="TolB, C-terminal domain"/>
    <property type="match status" value="1"/>
</dbReference>
<dbReference type="PANTHER" id="PTHR46231">
    <property type="entry name" value="ANKYRIN REPEAT AND BTB/POZ DOMAIN-CONTAINING PROTEIN 1"/>
    <property type="match status" value="1"/>
</dbReference>
<reference evidence="6 7" key="1">
    <citation type="journal article" date="2007" name="Science">
        <title>The Chlamydomonas genome reveals the evolution of key animal and plant functions.</title>
        <authorList>
            <person name="Merchant S.S."/>
            <person name="Prochnik S.E."/>
            <person name="Vallon O."/>
            <person name="Harris E.H."/>
            <person name="Karpowicz S.J."/>
            <person name="Witman G.B."/>
            <person name="Terry A."/>
            <person name="Salamov A."/>
            <person name="Fritz-Laylin L.K."/>
            <person name="Marechal-Drouard L."/>
            <person name="Marshall W.F."/>
            <person name="Qu L.H."/>
            <person name="Nelson D.R."/>
            <person name="Sanderfoot A.A."/>
            <person name="Spalding M.H."/>
            <person name="Kapitonov V.V."/>
            <person name="Ren Q."/>
            <person name="Ferris P."/>
            <person name="Lindquist E."/>
            <person name="Shapiro H."/>
            <person name="Lucas S.M."/>
            <person name="Grimwood J."/>
            <person name="Schmutz J."/>
            <person name="Cardol P."/>
            <person name="Cerutti H."/>
            <person name="Chanfreau G."/>
            <person name="Chen C.L."/>
            <person name="Cognat V."/>
            <person name="Croft M.T."/>
            <person name="Dent R."/>
            <person name="Dutcher S."/>
            <person name="Fernandez E."/>
            <person name="Fukuzawa H."/>
            <person name="Gonzalez-Ballester D."/>
            <person name="Gonzalez-Halphen D."/>
            <person name="Hallmann A."/>
            <person name="Hanikenne M."/>
            <person name="Hippler M."/>
            <person name="Inwood W."/>
            <person name="Jabbari K."/>
            <person name="Kalanon M."/>
            <person name="Kuras R."/>
            <person name="Lefebvre P.A."/>
            <person name="Lemaire S.D."/>
            <person name="Lobanov A.V."/>
            <person name="Lohr M."/>
            <person name="Manuell A."/>
            <person name="Meier I."/>
            <person name="Mets L."/>
            <person name="Mittag M."/>
            <person name="Mittelmeier T."/>
            <person name="Moroney J.V."/>
            <person name="Moseley J."/>
            <person name="Napoli C."/>
            <person name="Nedelcu A.M."/>
            <person name="Niyogi K."/>
            <person name="Novoselov S.V."/>
            <person name="Paulsen I.T."/>
            <person name="Pazour G."/>
            <person name="Purton S."/>
            <person name="Ral J.P."/>
            <person name="Riano-Pachon D.M."/>
            <person name="Riekhof W."/>
            <person name="Rymarquis L."/>
            <person name="Schroda M."/>
            <person name="Stern D."/>
            <person name="Umen J."/>
            <person name="Willows R."/>
            <person name="Wilson N."/>
            <person name="Zimmer S.L."/>
            <person name="Allmer J."/>
            <person name="Balk J."/>
            <person name="Bisova K."/>
            <person name="Chen C.J."/>
            <person name="Elias M."/>
            <person name="Gendler K."/>
            <person name="Hauser C."/>
            <person name="Lamb M.R."/>
            <person name="Ledford H."/>
            <person name="Long J.C."/>
            <person name="Minagawa J."/>
            <person name="Page M.D."/>
            <person name="Pan J."/>
            <person name="Pootakham W."/>
            <person name="Roje S."/>
            <person name="Rose A."/>
            <person name="Stahlberg E."/>
            <person name="Terauchi A.M."/>
            <person name="Yang P."/>
            <person name="Ball S."/>
            <person name="Bowler C."/>
            <person name="Dieckmann C.L."/>
            <person name="Gladyshev V.N."/>
            <person name="Green P."/>
            <person name="Jorgensen R."/>
            <person name="Mayfield S."/>
            <person name="Mueller-Roeber B."/>
            <person name="Rajamani S."/>
            <person name="Sayre R.T."/>
            <person name="Brokstein P."/>
            <person name="Dubchak I."/>
            <person name="Goodstein D."/>
            <person name="Hornick L."/>
            <person name="Huang Y.W."/>
            <person name="Jhaveri J."/>
            <person name="Luo Y."/>
            <person name="Martinez D."/>
            <person name="Ngau W.C."/>
            <person name="Otillar B."/>
            <person name="Poliakov A."/>
            <person name="Porter A."/>
            <person name="Szajkowski L."/>
            <person name="Werner G."/>
            <person name="Zhou K."/>
            <person name="Grigoriev I.V."/>
            <person name="Rokhsar D.S."/>
            <person name="Grossman A.R."/>
        </authorList>
    </citation>
    <scope>NUCLEOTIDE SEQUENCE [LARGE SCALE GENOMIC DNA]</scope>
    <source>
        <strain evidence="7">CC-503</strain>
    </source>
</reference>
<dbReference type="OrthoDB" id="679613at2759"/>
<keyword evidence="2" id="KW-0677">Repeat</keyword>
<dbReference type="Pfam" id="PF00651">
    <property type="entry name" value="BTB"/>
    <property type="match status" value="1"/>
</dbReference>
<dbReference type="GO" id="GO:0005737">
    <property type="term" value="C:cytoplasm"/>
    <property type="evidence" value="ECO:0000318"/>
    <property type="project" value="GO_Central"/>
</dbReference>
<name>A0A2K3CX92_CHLRE</name>
<evidence type="ECO:0000256" key="4">
    <source>
        <dbReference type="SAM" id="MobiDB-lite"/>
    </source>
</evidence>